<evidence type="ECO:0000256" key="5">
    <source>
        <dbReference type="ARBA" id="ARBA00022741"/>
    </source>
</evidence>
<feature type="domain" description="Dynein heavy chain linker" evidence="13">
    <location>
        <begin position="1115"/>
        <end position="1569"/>
    </location>
</feature>
<dbReference type="GO" id="GO:0030286">
    <property type="term" value="C:dynein complex"/>
    <property type="evidence" value="ECO:0007669"/>
    <property type="project" value="UniProtKB-KW"/>
</dbReference>
<dbReference type="InterPro" id="IPR027417">
    <property type="entry name" value="P-loop_NTPase"/>
</dbReference>
<dbReference type="Pfam" id="PF12774">
    <property type="entry name" value="AAA_6"/>
    <property type="match status" value="2"/>
</dbReference>
<evidence type="ECO:0000259" key="12">
    <source>
        <dbReference type="Pfam" id="PF06702"/>
    </source>
</evidence>
<keyword evidence="7" id="KW-0243">Dynein</keyword>
<dbReference type="Pfam" id="PF06702">
    <property type="entry name" value="Fam20C"/>
    <property type="match status" value="1"/>
</dbReference>
<evidence type="ECO:0000256" key="10">
    <source>
        <dbReference type="ARBA" id="ARBA00023212"/>
    </source>
</evidence>
<dbReference type="InterPro" id="IPR042228">
    <property type="entry name" value="Dynein_linker_3"/>
</dbReference>
<evidence type="ECO:0000256" key="4">
    <source>
        <dbReference type="ARBA" id="ARBA00022701"/>
    </source>
</evidence>
<keyword evidence="6" id="KW-0067">ATP-binding</keyword>
<keyword evidence="10" id="KW-0206">Cytoskeleton</keyword>
<dbReference type="Proteomes" id="UP001311232">
    <property type="component" value="Unassembled WGS sequence"/>
</dbReference>
<evidence type="ECO:0000256" key="3">
    <source>
        <dbReference type="ARBA" id="ARBA00022490"/>
    </source>
</evidence>
<evidence type="ECO:0000259" key="13">
    <source>
        <dbReference type="Pfam" id="PF08393"/>
    </source>
</evidence>
<feature type="region of interest" description="Disordered" evidence="11">
    <location>
        <begin position="23"/>
        <end position="48"/>
    </location>
</feature>
<dbReference type="GO" id="GO:0045505">
    <property type="term" value="F:dynein intermediate chain binding"/>
    <property type="evidence" value="ECO:0007669"/>
    <property type="project" value="InterPro"/>
</dbReference>
<dbReference type="InterPro" id="IPR042222">
    <property type="entry name" value="Dynein_2_N"/>
</dbReference>
<keyword evidence="5" id="KW-0547">Nucleotide-binding</keyword>
<dbReference type="GO" id="GO:0005874">
    <property type="term" value="C:microtubule"/>
    <property type="evidence" value="ECO:0007669"/>
    <property type="project" value="UniProtKB-KW"/>
</dbReference>
<organism evidence="16 17">
    <name type="scientific">Crenichthys baileyi</name>
    <name type="common">White River springfish</name>
    <dbReference type="NCBI Taxonomy" id="28760"/>
    <lineage>
        <taxon>Eukaryota</taxon>
        <taxon>Metazoa</taxon>
        <taxon>Chordata</taxon>
        <taxon>Craniata</taxon>
        <taxon>Vertebrata</taxon>
        <taxon>Euteleostomi</taxon>
        <taxon>Actinopterygii</taxon>
        <taxon>Neopterygii</taxon>
        <taxon>Teleostei</taxon>
        <taxon>Neoteleostei</taxon>
        <taxon>Acanthomorphata</taxon>
        <taxon>Ovalentaria</taxon>
        <taxon>Atherinomorphae</taxon>
        <taxon>Cyprinodontiformes</taxon>
        <taxon>Goodeidae</taxon>
        <taxon>Crenichthys</taxon>
    </lineage>
</organism>
<evidence type="ECO:0000259" key="15">
    <source>
        <dbReference type="Pfam" id="PF12780"/>
    </source>
</evidence>
<evidence type="ECO:0000256" key="1">
    <source>
        <dbReference type="ARBA" id="ARBA00004245"/>
    </source>
</evidence>
<evidence type="ECO:0000313" key="16">
    <source>
        <dbReference type="EMBL" id="KAK5608280.1"/>
    </source>
</evidence>
<dbReference type="Gene3D" id="1.10.287.2620">
    <property type="match status" value="1"/>
</dbReference>
<feature type="domain" description="FAM20 C-terminal" evidence="12">
    <location>
        <begin position="179"/>
        <end position="283"/>
    </location>
</feature>
<dbReference type="InterPro" id="IPR026983">
    <property type="entry name" value="DHC"/>
</dbReference>
<feature type="domain" description="Dynein heavy chain AAA module D4" evidence="15">
    <location>
        <begin position="2800"/>
        <end position="2909"/>
    </location>
</feature>
<keyword evidence="4" id="KW-0493">Microtubule</keyword>
<dbReference type="Gene3D" id="3.40.50.300">
    <property type="entry name" value="P-loop containing nucleotide triphosphate hydrolases"/>
    <property type="match status" value="3"/>
</dbReference>
<comment type="similarity">
    <text evidence="2">Belongs to the dynein heavy chain family.</text>
</comment>
<dbReference type="SUPFAM" id="SSF52540">
    <property type="entry name" value="P-loop containing nucleoside triphosphate hydrolases"/>
    <property type="match status" value="2"/>
</dbReference>
<comment type="caution">
    <text evidence="16">The sequence shown here is derived from an EMBL/GenBank/DDBJ whole genome shotgun (WGS) entry which is preliminary data.</text>
</comment>
<evidence type="ECO:0008006" key="18">
    <source>
        <dbReference type="Google" id="ProtNLM"/>
    </source>
</evidence>
<dbReference type="GO" id="GO:0007018">
    <property type="term" value="P:microtubule-based movement"/>
    <property type="evidence" value="ECO:0007669"/>
    <property type="project" value="InterPro"/>
</dbReference>
<dbReference type="Gene3D" id="1.20.920.30">
    <property type="match status" value="1"/>
</dbReference>
<dbReference type="Pfam" id="PF12780">
    <property type="entry name" value="AAA_8"/>
    <property type="match status" value="1"/>
</dbReference>
<comment type="subcellular location">
    <subcellularLocation>
        <location evidence="1">Cytoplasm</location>
        <location evidence="1">Cytoskeleton</location>
    </subcellularLocation>
</comment>
<dbReference type="InterPro" id="IPR035699">
    <property type="entry name" value="AAA_6"/>
</dbReference>
<keyword evidence="8" id="KW-0175">Coiled coil</keyword>
<dbReference type="GO" id="GO:0051959">
    <property type="term" value="F:dynein light intermediate chain binding"/>
    <property type="evidence" value="ECO:0007669"/>
    <property type="project" value="InterPro"/>
</dbReference>
<dbReference type="InterPro" id="IPR043157">
    <property type="entry name" value="Dynein_AAA1S"/>
</dbReference>
<gene>
    <name evidence="16" type="ORF">CRENBAI_001570</name>
</gene>
<sequence length="2934" mass="333857">MPRPAVPEDDWLMKVKPKVKPIEKSSQMWESDTQDGYDDVQWNSSSSSQPPWLRFHLGITRWELYPHRDPNMELLTQQLATHRIVSTVQKSGGTQLKLIMSFPNYGQALLKPKKQERDEETNYNLYYFSDFERHNAEIAAFHLDRILGYRRIPPAVGRLVDVVKEIKDVTTDRKLAKTFFNSPVGNVCFFGQCSYYCSTEHAVCGNPRDLEASLAVMLPDISLAKRRSWRSPWRRSYSRSKLAKWETDPDYCATVKKTPPYDKGTRLLDFIDLVILDFLMNKSKSKVKKKAHSPEVTLPPLFSETCLSASLGSKGLFSPTSFLKNIQSDKPVSLMDLPHLIGQVGSERAIAEAKWADGPRLMASALAADIPIGVTQLKADSLTANDESVDVPACKGKRKLKDKKAIKLSKCPLTGTEVVQMFAEKRDTEELFFLKEVDEDAYRPYDLQVVHSKDAGSEHYIFSPNSVLHMTATGFGGVVSLAEWYREYVLWTALQEIQFFRNFKVQKAFSSWRKTVRMIHFQCKCDRLQDLLLVAVPQFRTALHLLSGVIEELQGISWIPLDDFETLSLLEFHKVLKMKNKECLLTLQKLSKYHAALLNAVKDKSYENHKELQMQLKHAKKMNRSSEPIHLLLAHQHELKKQLAQSESILKKLGNFAALIHQMIVQSLVTVVQQDARSFLACLKRVSSQHCSVFYTELCFSANCQLTIDPPICEFYKTLTKSFLGSGNTIVQMCDNVGFFREINNKVCNSDQNLTSDLSCIKCSIVTGANTVRVNAQPIRGRVLPSESPLLMVQSKTLDGCYYPLSKAKLEWYINTNDVTKQVETEQAKIMQDTELEIEQVCKRYTWLKDIHLFVSQWSPASLESMKRQPASVYVEHIKMLHHWAQSIHRVSPSTCASSHLIVIDSTNTKETLLRQLILIKEQVLQLLVEQMKRHSESLIADLERMTAELRAEPEDVHDFSKYAFTVREFMKKLADMQSHLEYIHSLRDTICMSYRKMTEQELTLEEKMLALWDNFILLLKQADSLLSQSLPPVTNALDTMFSFLFCDLKNIVFKATSGPFLDPSQNAREMVSNLKYMCSHVQTLSTKLEELNSSNQRMQEQQLDLTILAADVQKVTAREELWELKAECTAWTEEWNQLPLSEVAVSQAQEKIAFWENQTLSLTCIIPAADSVLKEISGVLESLNYQVEILAQLKSSMLREKHWKIIFQGIGLLDVREKTVTVGHFMSGFMSECHQELIHKICREAQTEWDLEQVFRTLCLRWKDRLFQLEEFAVPACSHCEAQNGLNKEKMLTESSPSTRQCSCNDARFTIIGLETHFAEIRKDLITLSTMLKSPHSVEFSLQLEDLVKSLKDLAKLLDLFERYQQMWAFLTKTFRKTSHYDQRLDLLKSFQQVDDAFKKIMHSASKDLHVWNFVCSEMDHKHDGRSLSKTLMDGLFAMEGISSQMDNLFQTFREQFPRLCFLSEREIIQLLSFHPLVLKQQCFLRKCFKGVHQLEVEHKRLSNTSNLESFRASSENPEEMNVVGVFGSLQEHVAFQPSLGPNPDTLVWLCAFEKHLKLSMVKLIKQCAVLRSQLESVSEDVTYNSTVGPQPCNADKLENAHPLLELLLDFPLQCLLVVEETFWCRGVLQALKQGSQLKLSNLKTYNSSKLKILGNVIRNRVLGSENKSLISKYAMMCLRALVQLAMNHGQQLSRLMDLPGVLETSFEWLSMMKYHINSEDEILECRDNPSCYVDVLNHHFQYGFEYYGPDDWLMVHTPSTEKATLGIVLALTRYRSGFVSGPSMSGRTNTVIQLGKALGQLVVVRQCSPSMESAVVQRMLLGAIQAGVWLLLESVDLLSQGVLSVLGQLLTDTHQYYLNLQRNKNQRLNKVPECKTAARVTGRINISDPECCFEILGKRIFPNPSYGCVLTSSNQYASKVPNSLRVAARPVSLAHPDYRIVAEVTLASIGFLEAMSLSHRLVCLITLIKDSECLPDLFSDDQSCFLVVLQKIISASEIYLHHAVSQREISVQPEVMAAEHSELLSVESLSDEHFGEDRKETTKLPKVRSSQLSVIQALMEETAIVKAILSVLIPEHKKASQFCTILKDTFPIASQFPDYKRYIQDREKNQLQDAVVEELREAHLYCDMEVINQVLTMYQALKFSQTVILTGPSGNGKTTCYSILAGALNRLASTNVVQGTKGINNRDALRVDPQIPALNWCYVDTLVLFPNAMSHDELFGCSCEKTEWKEGAVTKVLKDSGRCDRTCFEIYKNEIDSKETSLVKWLVMDGEPVGQPCWLDYLTTLCNSPDPHLCLSSGETVLSPSQLNLLLEMTDLRDASPSTVTRCGLVYFTQTDLWKAIWRSELDALSTEYKLDQVVQKMWNRMANDLFANTLSFLGQHSLTSANHFERGSCENYGMQEITSFVRILRALLEHFVNELQKPNTILQKDKRDVFGKASTALETLRQSMSKGEVLTFDSYVFESLGSGAVSYLATTNISRLDDLGSHGISLRLSRLFSIFVLPSLSQDAFSFFNAPRLKMWLREMPLTCSAEEMSNCIITATKNLYDAVCDQFQPTAQRPFFLFSHHDIQKVFSGMYLWNHGILNTETQKDKHLPAGSPPSPSSASVALLNIVHLWMHECMRTFSDRLCSEDEMNIFLSLVGRTAATHYGCHLIEGTHTDTLEVEDVQTLLVETESVSHAVGQNLDATNLHQGEGLAGLSGLQKVHAESRDFSTEKASLKSHTVQPEMFKHMEEEMTRRVYAPELFEASKSVKQQQNIKDRCLYQQQDFDVLQQKLRAFIDREVNDVYNITSRYIVNRQGMSQLLHILRALLLPGGHGVLIGSERRTGRKTAVRLAAHITGYQLIELDSSNETEFHEILKQARNKTNMDGVKVIILVHENISPPVREELLMAMAQKACSVLYREENLSSHVFRVTSLKDSRRYLMDSWINEK</sequence>
<evidence type="ECO:0000259" key="14">
    <source>
        <dbReference type="Pfam" id="PF12774"/>
    </source>
</evidence>
<evidence type="ECO:0000256" key="6">
    <source>
        <dbReference type="ARBA" id="ARBA00022840"/>
    </source>
</evidence>
<name>A0AAV9RH26_9TELE</name>
<evidence type="ECO:0000256" key="11">
    <source>
        <dbReference type="SAM" id="MobiDB-lite"/>
    </source>
</evidence>
<dbReference type="InterPro" id="IPR024317">
    <property type="entry name" value="Dynein_heavy_chain_D4_dom"/>
</dbReference>
<evidence type="ECO:0000313" key="17">
    <source>
        <dbReference type="Proteomes" id="UP001311232"/>
    </source>
</evidence>
<dbReference type="EMBL" id="JAHHUM010001831">
    <property type="protein sequence ID" value="KAK5608280.1"/>
    <property type="molecule type" value="Genomic_DNA"/>
</dbReference>
<keyword evidence="3" id="KW-0963">Cytoplasm</keyword>
<evidence type="ECO:0000256" key="9">
    <source>
        <dbReference type="ARBA" id="ARBA00023175"/>
    </source>
</evidence>
<keyword evidence="9" id="KW-0505">Motor protein</keyword>
<dbReference type="Pfam" id="PF08393">
    <property type="entry name" value="DHC_N2"/>
    <property type="match status" value="1"/>
</dbReference>
<accession>A0AAV9RH26</accession>
<dbReference type="InterPro" id="IPR009581">
    <property type="entry name" value="FAM20_C"/>
</dbReference>
<evidence type="ECO:0000256" key="8">
    <source>
        <dbReference type="ARBA" id="ARBA00023054"/>
    </source>
</evidence>
<dbReference type="InterPro" id="IPR013602">
    <property type="entry name" value="Dynein_heavy_linker"/>
</dbReference>
<dbReference type="Gene3D" id="1.10.8.710">
    <property type="match status" value="1"/>
</dbReference>
<dbReference type="GO" id="GO:0005524">
    <property type="term" value="F:ATP binding"/>
    <property type="evidence" value="ECO:0007669"/>
    <property type="project" value="UniProtKB-KW"/>
</dbReference>
<dbReference type="Gene3D" id="3.20.180.20">
    <property type="entry name" value="Dynein heavy chain, N-terminal domain 2"/>
    <property type="match status" value="1"/>
</dbReference>
<dbReference type="Gene3D" id="1.20.58.1120">
    <property type="match status" value="1"/>
</dbReference>
<evidence type="ECO:0000256" key="2">
    <source>
        <dbReference type="ARBA" id="ARBA00008887"/>
    </source>
</evidence>
<dbReference type="PANTHER" id="PTHR45703:SF36">
    <property type="entry name" value="DYNEIN HEAVY CHAIN, CYTOPLASMIC"/>
    <property type="match status" value="1"/>
</dbReference>
<reference evidence="16 17" key="1">
    <citation type="submission" date="2021-06" db="EMBL/GenBank/DDBJ databases">
        <authorList>
            <person name="Palmer J.M."/>
        </authorList>
    </citation>
    <scope>NUCLEOTIDE SEQUENCE [LARGE SCALE GENOMIC DNA]</scope>
    <source>
        <strain evidence="16 17">MEX-2019</strain>
        <tissue evidence="16">Muscle</tissue>
    </source>
</reference>
<dbReference type="Gene3D" id="1.20.140.100">
    <property type="entry name" value="Dynein heavy chain, N-terminal domain 2"/>
    <property type="match status" value="1"/>
</dbReference>
<proteinExistence type="inferred from homology"/>
<feature type="domain" description="Dynein heavy chain hydrolytic ATP-binding dynein motor region" evidence="14">
    <location>
        <begin position="1895"/>
        <end position="1972"/>
    </location>
</feature>
<evidence type="ECO:0000256" key="7">
    <source>
        <dbReference type="ARBA" id="ARBA00023017"/>
    </source>
</evidence>
<protein>
    <recommendedName>
        <fullName evidence="18">Dynein heavy chain domain-containing protein 1</fullName>
    </recommendedName>
</protein>
<keyword evidence="17" id="KW-1185">Reference proteome</keyword>
<feature type="domain" description="Dynein heavy chain hydrolytic ATP-binding dynein motor region" evidence="14">
    <location>
        <begin position="1744"/>
        <end position="1855"/>
    </location>
</feature>
<dbReference type="PANTHER" id="PTHR45703">
    <property type="entry name" value="DYNEIN HEAVY CHAIN"/>
    <property type="match status" value="1"/>
</dbReference>